<evidence type="ECO:0000313" key="2">
    <source>
        <dbReference type="EMBL" id="OWW21975.1"/>
    </source>
</evidence>
<dbReference type="EMBL" id="LSTO01000001">
    <property type="protein sequence ID" value="OWW21975.1"/>
    <property type="molecule type" value="Genomic_DNA"/>
</dbReference>
<gene>
    <name evidence="2" type="ORF">AYR66_23285</name>
</gene>
<dbReference type="InterPro" id="IPR018968">
    <property type="entry name" value="Phasin"/>
</dbReference>
<reference evidence="2 3" key="1">
    <citation type="submission" date="2016-02" db="EMBL/GenBank/DDBJ databases">
        <authorList>
            <person name="Wen L."/>
            <person name="He K."/>
            <person name="Yang H."/>
        </authorList>
    </citation>
    <scope>NUCLEOTIDE SEQUENCE [LARGE SCALE GENOMIC DNA]</scope>
    <source>
        <strain evidence="2 3">TSA40</strain>
    </source>
</reference>
<comment type="caution">
    <text evidence="2">The sequence shown here is derived from an EMBL/GenBank/DDBJ whole genome shotgun (WGS) entry which is preliminary data.</text>
</comment>
<feature type="domain" description="Phasin" evidence="1">
    <location>
        <begin position="24"/>
        <end position="103"/>
    </location>
</feature>
<sequence length="173" mass="18468">MLAKHDAVSRAAQEQMSWQLAFGTMLGETIVQGLGRMANLNMGMLRATLEQGNLAMRQLVAARDARHFLSIATGQIQPVAMRNMDYGYYLATIVAGMQGDVLRASAILPDENAFASHLSEAAGFSGAKGVADSVFRFPSDLARAIRLALNINAPAWESGKLRIAYTGPGRAAG</sequence>
<accession>A0A254THH9</accession>
<dbReference type="RefSeq" id="WP_088708809.1">
    <property type="nucleotide sequence ID" value="NZ_LSTO01000001.1"/>
</dbReference>
<dbReference type="OrthoDB" id="9849521at2"/>
<evidence type="ECO:0000313" key="3">
    <source>
        <dbReference type="Proteomes" id="UP000197535"/>
    </source>
</evidence>
<organism evidence="2 3">
    <name type="scientific">Noviherbaspirillum denitrificans</name>
    <dbReference type="NCBI Taxonomy" id="1968433"/>
    <lineage>
        <taxon>Bacteria</taxon>
        <taxon>Pseudomonadati</taxon>
        <taxon>Pseudomonadota</taxon>
        <taxon>Betaproteobacteria</taxon>
        <taxon>Burkholderiales</taxon>
        <taxon>Oxalobacteraceae</taxon>
        <taxon>Noviherbaspirillum</taxon>
    </lineage>
</organism>
<dbReference type="Pfam" id="PF09361">
    <property type="entry name" value="Phasin_2"/>
    <property type="match status" value="1"/>
</dbReference>
<evidence type="ECO:0000259" key="1">
    <source>
        <dbReference type="Pfam" id="PF09361"/>
    </source>
</evidence>
<keyword evidence="3" id="KW-1185">Reference proteome</keyword>
<protein>
    <recommendedName>
        <fullName evidence="1">Phasin domain-containing protein</fullName>
    </recommendedName>
</protein>
<proteinExistence type="predicted"/>
<dbReference type="AlphaFoldDB" id="A0A254THH9"/>
<name>A0A254THH9_9BURK</name>
<dbReference type="Proteomes" id="UP000197535">
    <property type="component" value="Unassembled WGS sequence"/>
</dbReference>